<dbReference type="OrthoDB" id="6597859at2759"/>
<evidence type="ECO:0000256" key="1">
    <source>
        <dbReference type="SAM" id="SignalP"/>
    </source>
</evidence>
<dbReference type="SMART" id="SM00494">
    <property type="entry name" value="ChtBD2"/>
    <property type="match status" value="4"/>
</dbReference>
<feature type="domain" description="Chitin-binding type-2" evidence="2">
    <location>
        <begin position="98"/>
        <end position="154"/>
    </location>
</feature>
<organism evidence="3 4">
    <name type="scientific">Drosophila simulans</name>
    <name type="common">Fruit fly</name>
    <dbReference type="NCBI Taxonomy" id="7240"/>
    <lineage>
        <taxon>Eukaryota</taxon>
        <taxon>Metazoa</taxon>
        <taxon>Ecdysozoa</taxon>
        <taxon>Arthropoda</taxon>
        <taxon>Hexapoda</taxon>
        <taxon>Insecta</taxon>
        <taxon>Pterygota</taxon>
        <taxon>Neoptera</taxon>
        <taxon>Endopterygota</taxon>
        <taxon>Diptera</taxon>
        <taxon>Brachycera</taxon>
        <taxon>Muscomorpha</taxon>
        <taxon>Ephydroidea</taxon>
        <taxon>Drosophilidae</taxon>
        <taxon>Drosophila</taxon>
        <taxon>Sophophora</taxon>
    </lineage>
</organism>
<feature type="chain" id="PRO_5005321753" description="Chitin-binding type-2 domain-containing protein" evidence="1">
    <location>
        <begin position="30"/>
        <end position="320"/>
    </location>
</feature>
<evidence type="ECO:0000313" key="4">
    <source>
        <dbReference type="Proteomes" id="UP000035880"/>
    </source>
</evidence>
<dbReference type="Gene3D" id="2.170.140.10">
    <property type="entry name" value="Chitin binding domain"/>
    <property type="match status" value="2"/>
</dbReference>
<evidence type="ECO:0000313" key="3">
    <source>
        <dbReference type="EMBL" id="KMY97076.1"/>
    </source>
</evidence>
<name>A0A0J9RMC6_DROSI</name>
<dbReference type="Proteomes" id="UP000035880">
    <property type="component" value="Chromosome 3L"/>
</dbReference>
<keyword evidence="1" id="KW-0732">Signal</keyword>
<dbReference type="GO" id="GO:0008061">
    <property type="term" value="F:chitin binding"/>
    <property type="evidence" value="ECO:0007669"/>
    <property type="project" value="InterPro"/>
</dbReference>
<dbReference type="PROSITE" id="PS50940">
    <property type="entry name" value="CHIT_BIND_II"/>
    <property type="match status" value="1"/>
</dbReference>
<dbReference type="InterPro" id="IPR002557">
    <property type="entry name" value="Chitin-bd_dom"/>
</dbReference>
<dbReference type="EMBL" id="CM002912">
    <property type="protein sequence ID" value="KMY97076.1"/>
    <property type="molecule type" value="Genomic_DNA"/>
</dbReference>
<dbReference type="AlphaFoldDB" id="A0A0J9RMC6"/>
<accession>A0A0J9RMC6</accession>
<protein>
    <recommendedName>
        <fullName evidence="2">Chitin-binding type-2 domain-containing protein</fullName>
    </recommendedName>
</protein>
<reference evidence="3 4" key="1">
    <citation type="journal article" date="2013" name="Genome Res.">
        <title>A second-generation assembly of the Drosophila simulans genome provides new insights into patterns of lineage-specific divergence.</title>
        <authorList>
            <person name="Hu T.T."/>
            <person name="Eisen M.B."/>
            <person name="Thornton K.R."/>
            <person name="Andolfatto P."/>
        </authorList>
    </citation>
    <scope>NUCLEOTIDE SEQUENCE [LARGE SCALE GENOMIC DNA]</scope>
    <source>
        <strain evidence="4">w501</strain>
    </source>
</reference>
<dbReference type="InterPro" id="IPR036508">
    <property type="entry name" value="Chitin-bd_dom_sf"/>
</dbReference>
<gene>
    <name evidence="3" type="primary">Dsim\GD13676</name>
    <name evidence="3" type="ORF">Dsimw501_GD13676</name>
</gene>
<feature type="signal peptide" evidence="1">
    <location>
        <begin position="1"/>
        <end position="29"/>
    </location>
</feature>
<dbReference type="GO" id="GO:0005576">
    <property type="term" value="C:extracellular region"/>
    <property type="evidence" value="ECO:0007669"/>
    <property type="project" value="InterPro"/>
</dbReference>
<sequence length="320" mass="36076">MTQPTVFKMRSSVPVCLLLLAVAIGSARANDNPCQDVRIPGFVCMNCTTLGYCIRDATGSWETMSMLGCQSDYNFYCSDEGTFGCTFQSQCQVPKRGPFSCQQAGLFPDPYDCRRYHECSDQSVDTPRLCSNGAGYSTLTGTCVLPRESEQCIKEQFTCSRSGQVGGWAPDNRYFYVCVNDTADSLYPLMMKCHEGFVFNSYSCVPDTRSMRIQAKESHTCMNNDRYPCPFRTSEMEYCKCVDGELEVMTCPAGFYIDPKIMTCVTDRIYQCSDFEILSCPNVSTKDEYCICIDRQLQIYSCPVGQYFNAETRKCQSESE</sequence>
<dbReference type="SUPFAM" id="SSF57625">
    <property type="entry name" value="Invertebrate chitin-binding proteins"/>
    <property type="match status" value="3"/>
</dbReference>
<evidence type="ECO:0000259" key="2">
    <source>
        <dbReference type="PROSITE" id="PS50940"/>
    </source>
</evidence>
<dbReference type="Pfam" id="PF01607">
    <property type="entry name" value="CBM_14"/>
    <property type="match status" value="2"/>
</dbReference>
<dbReference type="Bgee" id="FBgn0185384">
    <property type="expression patterns" value="Expressed in embryo and 2 other cell types or tissues"/>
</dbReference>
<proteinExistence type="predicted"/>
<dbReference type="KEGG" id="dsi:Dsimw501_GD13676"/>